<dbReference type="PANTHER" id="PTHR19924">
    <property type="entry name" value="UTP15 U3 SMALL NUCLEOLAR RNA-ASSOCIATED PROTEIN 15 FAMILY MEMBER"/>
    <property type="match status" value="1"/>
</dbReference>
<feature type="region of interest" description="Disordered" evidence="6">
    <location>
        <begin position="153"/>
        <end position="174"/>
    </location>
</feature>
<dbReference type="Proteomes" id="UP000673691">
    <property type="component" value="Unassembled WGS sequence"/>
</dbReference>
<organism evidence="8 9">
    <name type="scientific">Olpidium bornovanus</name>
    <dbReference type="NCBI Taxonomy" id="278681"/>
    <lineage>
        <taxon>Eukaryota</taxon>
        <taxon>Fungi</taxon>
        <taxon>Fungi incertae sedis</taxon>
        <taxon>Olpidiomycota</taxon>
        <taxon>Olpidiomycotina</taxon>
        <taxon>Olpidiomycetes</taxon>
        <taxon>Olpidiales</taxon>
        <taxon>Olpidiaceae</taxon>
        <taxon>Olpidium</taxon>
    </lineage>
</organism>
<evidence type="ECO:0000256" key="1">
    <source>
        <dbReference type="ARBA" id="ARBA00004123"/>
    </source>
</evidence>
<dbReference type="EMBL" id="JAEFCI010004700">
    <property type="protein sequence ID" value="KAG5460794.1"/>
    <property type="molecule type" value="Genomic_DNA"/>
</dbReference>
<evidence type="ECO:0000256" key="6">
    <source>
        <dbReference type="SAM" id="MobiDB-lite"/>
    </source>
</evidence>
<keyword evidence="4" id="KW-0677">Repeat</keyword>
<dbReference type="GO" id="GO:0045943">
    <property type="term" value="P:positive regulation of transcription by RNA polymerase I"/>
    <property type="evidence" value="ECO:0007669"/>
    <property type="project" value="TreeGrafter"/>
</dbReference>
<dbReference type="GO" id="GO:0006364">
    <property type="term" value="P:rRNA processing"/>
    <property type="evidence" value="ECO:0007669"/>
    <property type="project" value="UniProtKB-KW"/>
</dbReference>
<name>A0A8H8DJF5_9FUNG</name>
<feature type="compositionally biased region" description="Basic and acidic residues" evidence="6">
    <location>
        <begin position="161"/>
        <end position="174"/>
    </location>
</feature>
<reference evidence="8 9" key="1">
    <citation type="journal article" name="Sci. Rep.">
        <title>Genome-scale phylogenetic analyses confirm Olpidium as the closest living zoosporic fungus to the non-flagellated, terrestrial fungi.</title>
        <authorList>
            <person name="Chang Y."/>
            <person name="Rochon D."/>
            <person name="Sekimoto S."/>
            <person name="Wang Y."/>
            <person name="Chovatia M."/>
            <person name="Sandor L."/>
            <person name="Salamov A."/>
            <person name="Grigoriev I.V."/>
            <person name="Stajich J.E."/>
            <person name="Spatafora J.W."/>
        </authorList>
    </citation>
    <scope>NUCLEOTIDE SEQUENCE [LARGE SCALE GENOMIC DNA]</scope>
    <source>
        <strain evidence="8">S191</strain>
    </source>
</reference>
<evidence type="ECO:0000313" key="8">
    <source>
        <dbReference type="EMBL" id="KAG5460794.1"/>
    </source>
</evidence>
<evidence type="ECO:0000256" key="5">
    <source>
        <dbReference type="ARBA" id="ARBA00023242"/>
    </source>
</evidence>
<dbReference type="InterPro" id="IPR018983">
    <property type="entry name" value="U3_snoRNA-assocProt_15_C"/>
</dbReference>
<comment type="subcellular location">
    <subcellularLocation>
        <location evidence="1">Nucleus</location>
    </subcellularLocation>
</comment>
<keyword evidence="9" id="KW-1185">Reference proteome</keyword>
<evidence type="ECO:0000313" key="9">
    <source>
        <dbReference type="Proteomes" id="UP000673691"/>
    </source>
</evidence>
<evidence type="ECO:0000256" key="2">
    <source>
        <dbReference type="ARBA" id="ARBA00022552"/>
    </source>
</evidence>
<protein>
    <submittedName>
        <fullName evidence="8">UTP15 C terminal-domain-containing protein</fullName>
    </submittedName>
</protein>
<dbReference type="GO" id="GO:0005730">
    <property type="term" value="C:nucleolus"/>
    <property type="evidence" value="ECO:0007669"/>
    <property type="project" value="InterPro"/>
</dbReference>
<dbReference type="PANTHER" id="PTHR19924:SF26">
    <property type="entry name" value="U3 SMALL NUCLEOLAR RNA-ASSOCIATED PROTEIN 15 HOMOLOG"/>
    <property type="match status" value="1"/>
</dbReference>
<comment type="caution">
    <text evidence="8">The sequence shown here is derived from an EMBL/GenBank/DDBJ whole genome shotgun (WGS) entry which is preliminary data.</text>
</comment>
<dbReference type="OrthoDB" id="5547920at2759"/>
<keyword evidence="2" id="KW-0698">rRNA processing</keyword>
<dbReference type="Pfam" id="PF09384">
    <property type="entry name" value="UTP15_C"/>
    <property type="match status" value="1"/>
</dbReference>
<accession>A0A8H8DJF5</accession>
<gene>
    <name evidence="8" type="ORF">BJ554DRAFT_7113</name>
</gene>
<evidence type="ECO:0000256" key="3">
    <source>
        <dbReference type="ARBA" id="ARBA00022574"/>
    </source>
</evidence>
<evidence type="ECO:0000259" key="7">
    <source>
        <dbReference type="Pfam" id="PF09384"/>
    </source>
</evidence>
<evidence type="ECO:0000256" key="4">
    <source>
        <dbReference type="ARBA" id="ARBA00022737"/>
    </source>
</evidence>
<dbReference type="AlphaFoldDB" id="A0A8H8DJF5"/>
<feature type="domain" description="U3 small nucleolar RNA-associated protein 15 C-terminal" evidence="7">
    <location>
        <begin position="45"/>
        <end position="139"/>
    </location>
</feature>
<keyword evidence="5" id="KW-0539">Nucleus</keyword>
<proteinExistence type="predicted"/>
<keyword evidence="3" id="KW-0853">WD repeat</keyword>
<sequence>MSTGLLSIRQRQVAAPEVAARQKDEKELHGGSYKWFVRGKGHAAAPDDFRIESKRRKALKDYDKYLKAFQYGNALDAALSMHPPALTVVSLLQELVHRDGLRAALAGRDDIALEPLAQFIVKNITNPRFTPLLVDVTITLGARSVPAHRRAVSEAPVAAHAGDRVPARADEGPR</sequence>